<proteinExistence type="predicted"/>
<organism evidence="2 3">
    <name type="scientific">Actinidia rufa</name>
    <dbReference type="NCBI Taxonomy" id="165716"/>
    <lineage>
        <taxon>Eukaryota</taxon>
        <taxon>Viridiplantae</taxon>
        <taxon>Streptophyta</taxon>
        <taxon>Embryophyta</taxon>
        <taxon>Tracheophyta</taxon>
        <taxon>Spermatophyta</taxon>
        <taxon>Magnoliopsida</taxon>
        <taxon>eudicotyledons</taxon>
        <taxon>Gunneridae</taxon>
        <taxon>Pentapetalae</taxon>
        <taxon>asterids</taxon>
        <taxon>Ericales</taxon>
        <taxon>Actinidiaceae</taxon>
        <taxon>Actinidia</taxon>
    </lineage>
</organism>
<sequence length="144" mass="16006">MSENTSEVSSSRHTTISSVPNHSTLISFNAAAQLPVKLTHENYTSWKAQWDALLYGYDLLGFISRTKPCPPETILENDNYREESRNNASITANAARFSQPKYGNQGKKHNPSYSNNQSSGPGQRQTTLWTNNNNNNAGSTKVLK</sequence>
<feature type="region of interest" description="Disordered" evidence="1">
    <location>
        <begin position="67"/>
        <end position="144"/>
    </location>
</feature>
<dbReference type="Proteomes" id="UP000585474">
    <property type="component" value="Unassembled WGS sequence"/>
</dbReference>
<evidence type="ECO:0000313" key="2">
    <source>
        <dbReference type="EMBL" id="GFZ08045.1"/>
    </source>
</evidence>
<accession>A0A7J0GB51</accession>
<feature type="compositionally biased region" description="Polar residues" evidence="1">
    <location>
        <begin position="111"/>
        <end position="130"/>
    </location>
</feature>
<name>A0A7J0GB51_9ERIC</name>
<comment type="caution">
    <text evidence="2">The sequence shown here is derived from an EMBL/GenBank/DDBJ whole genome shotgun (WGS) entry which is preliminary data.</text>
</comment>
<evidence type="ECO:0000313" key="3">
    <source>
        <dbReference type="Proteomes" id="UP000585474"/>
    </source>
</evidence>
<dbReference type="AlphaFoldDB" id="A0A7J0GB51"/>
<keyword evidence="3" id="KW-1185">Reference proteome</keyword>
<evidence type="ECO:0000256" key="1">
    <source>
        <dbReference type="SAM" id="MobiDB-lite"/>
    </source>
</evidence>
<protein>
    <recommendedName>
        <fullName evidence="4">Retrotransposon Copia-like N-terminal domain-containing protein</fullName>
    </recommendedName>
</protein>
<evidence type="ECO:0008006" key="4">
    <source>
        <dbReference type="Google" id="ProtNLM"/>
    </source>
</evidence>
<reference evidence="2 3" key="1">
    <citation type="submission" date="2019-07" db="EMBL/GenBank/DDBJ databases">
        <title>De Novo Assembly of kiwifruit Actinidia rufa.</title>
        <authorList>
            <person name="Sugita-Konishi S."/>
            <person name="Sato K."/>
            <person name="Mori E."/>
            <person name="Abe Y."/>
            <person name="Kisaki G."/>
            <person name="Hamano K."/>
            <person name="Suezawa K."/>
            <person name="Otani M."/>
            <person name="Fukuda T."/>
            <person name="Manabe T."/>
            <person name="Gomi K."/>
            <person name="Tabuchi M."/>
            <person name="Akimitsu K."/>
            <person name="Kataoka I."/>
        </authorList>
    </citation>
    <scope>NUCLEOTIDE SEQUENCE [LARGE SCALE GENOMIC DNA]</scope>
    <source>
        <strain evidence="3">cv. Fuchu</strain>
    </source>
</reference>
<gene>
    <name evidence="2" type="ORF">Acr_19g0009820</name>
</gene>
<dbReference type="OrthoDB" id="1749636at2759"/>
<dbReference type="EMBL" id="BJWL01000019">
    <property type="protein sequence ID" value="GFZ08045.1"/>
    <property type="molecule type" value="Genomic_DNA"/>
</dbReference>